<sequence>MKQNVLSKHEPSLSPRIAFYSHDTMGLGHIRRNMLLAQSVLQACPNAEILLLSGVRESGAFKLPKGADTVTMPSYFKTAEGKYIPSSLGNNIERLVEVRRQIIYGTLDLFEPDIVVIDNVPRGAMNELDTVLPVLASRGAQIVLGLRDIIDEPEAVREQWKKLKNLEIIRLYFNSIWVYGDPHLFNLAKEYQFDDDICEKLQYVGYLDQTRRMEVQGLDTVISSSVETPYALCVVGGGQDGFQLAKTFMQAELPTGWNGLLITGALMPEAQRKQIHDMVETRPEVHVVDFVAEPLKLMQEAECIISMGGYNTVTEILSFNESALIVPRVTPRKEQWIRASRLAEMGIVDCLHPDSLTPEALSSWMSGNKKQLNAREVLRFNGLDNVVTQVQSILSKRANS</sequence>
<feature type="domain" description="Glycosyl transferase family 28 C-terminal" evidence="1">
    <location>
        <begin position="233"/>
        <end position="362"/>
    </location>
</feature>
<dbReference type="EMBL" id="JAQAHH010000001">
    <property type="protein sequence ID" value="MDP9499525.1"/>
    <property type="molecule type" value="Genomic_DNA"/>
</dbReference>
<dbReference type="InterPro" id="IPR007235">
    <property type="entry name" value="Glyco_trans_28_C"/>
</dbReference>
<gene>
    <name evidence="2" type="ORF">O7M46_00935</name>
</gene>
<dbReference type="PIRSF" id="PIRSF017085">
    <property type="entry name" value="Glycosyltransf_RedA_prd"/>
    <property type="match status" value="1"/>
</dbReference>
<organism evidence="2 3">
    <name type="scientific">Bisgaard Taxon 45</name>
    <dbReference type="NCBI Taxonomy" id="304289"/>
    <lineage>
        <taxon>Bacteria</taxon>
        <taxon>Pseudomonadati</taxon>
        <taxon>Pseudomonadota</taxon>
        <taxon>Gammaproteobacteria</taxon>
        <taxon>Pasteurellales</taxon>
        <taxon>Pasteurellaceae</taxon>
    </lineage>
</organism>
<dbReference type="SUPFAM" id="SSF53756">
    <property type="entry name" value="UDP-Glycosyltransferase/glycogen phosphorylase"/>
    <property type="match status" value="1"/>
</dbReference>
<dbReference type="PANTHER" id="PTHR21015">
    <property type="entry name" value="UDP-N-ACETYLGLUCOSAMINE--N-ACETYLMURAMYL-(PENTAPEPTIDE) PYROPHOSPHORYL-UNDECAPRENOL N-ACETYLGLUCOSAMINE TRANSFERASE 1"/>
    <property type="match status" value="1"/>
</dbReference>
<dbReference type="InterPro" id="IPR016683">
    <property type="entry name" value="Glyco_trans_28_RedA_prd"/>
</dbReference>
<dbReference type="Proteomes" id="UP001224083">
    <property type="component" value="Unassembled WGS sequence"/>
</dbReference>
<evidence type="ECO:0000313" key="2">
    <source>
        <dbReference type="EMBL" id="MDP9499525.1"/>
    </source>
</evidence>
<dbReference type="Pfam" id="PF04101">
    <property type="entry name" value="Glyco_tran_28_C"/>
    <property type="match status" value="1"/>
</dbReference>
<evidence type="ECO:0000259" key="1">
    <source>
        <dbReference type="Pfam" id="PF04101"/>
    </source>
</evidence>
<name>A0ABT9KCF0_9PAST</name>
<protein>
    <submittedName>
        <fullName evidence="2">Glycosyltransferase</fullName>
    </submittedName>
</protein>
<accession>A0ABT9KCF0</accession>
<keyword evidence="3" id="KW-1185">Reference proteome</keyword>
<dbReference type="PANTHER" id="PTHR21015:SF28">
    <property type="entry name" value="SLL1722 PROTEIN"/>
    <property type="match status" value="1"/>
</dbReference>
<comment type="caution">
    <text evidence="2">The sequence shown here is derived from an EMBL/GenBank/DDBJ whole genome shotgun (WGS) entry which is preliminary data.</text>
</comment>
<proteinExistence type="predicted"/>
<dbReference type="Gene3D" id="3.40.50.2000">
    <property type="entry name" value="Glycogen Phosphorylase B"/>
    <property type="match status" value="1"/>
</dbReference>
<evidence type="ECO:0000313" key="3">
    <source>
        <dbReference type="Proteomes" id="UP001224083"/>
    </source>
</evidence>
<reference evidence="2 3" key="1">
    <citation type="submission" date="2022-12" db="EMBL/GenBank/DDBJ databases">
        <title>Genome sequence of Pasteurellaceae Bisgaard Taxon 45.</title>
        <authorList>
            <person name="Foggin C."/>
            <person name="Rosen L.E."/>
            <person name="Henton M."/>
            <person name="Buys A."/>
            <person name="Floyd T."/>
            <person name="Turner A.D."/>
            <person name="Tarbin J."/>
            <person name="Lloyd A.S."/>
            <person name="Chaitezvi C."/>
            <person name="Ellis R.J."/>
            <person name="Roberts H.C."/>
            <person name="Dastjerdi A."/>
            <person name="Nunez A."/>
            <person name="Van Vliet A.H."/>
            <person name="Steinbach F."/>
        </authorList>
    </citation>
    <scope>NUCLEOTIDE SEQUENCE [LARGE SCALE GENOMIC DNA]</scope>
    <source>
        <strain evidence="2 3">VF20HR</strain>
    </source>
</reference>